<protein>
    <submittedName>
        <fullName evidence="1">Uncharacterized protein</fullName>
    </submittedName>
</protein>
<sequence length="238" mass="27102">MLSRRLDLASIRNEDGDLLLEALQSQLEAMRTTKRHGLMTLVVSDRFEGFEQRSINCIGRFLGTPVFNLDQLSFDDVHKISSAAGCSGHLTSYKDSITHALRLKYGCTCGCCLGGFLSPRTRLALIQQAEYQHDLLSDDLSDWYSNESTSGAEWVQDHEFLLTFLPDTIRQNLKTNKSMRQGFTALCKHFAKCLEKGWIHTEGNILWILQFENREWPPVTRNYLERGGPGGRRGHNDF</sequence>
<proteinExistence type="predicted"/>
<reference evidence="1 2" key="1">
    <citation type="submission" date="2023-01" db="EMBL/GenBank/DDBJ databases">
        <title>Analysis of 21 Apiospora genomes using comparative genomics revels a genus with tremendous synthesis potential of carbohydrate active enzymes and secondary metabolites.</title>
        <authorList>
            <person name="Sorensen T."/>
        </authorList>
    </citation>
    <scope>NUCLEOTIDE SEQUENCE [LARGE SCALE GENOMIC DNA]</scope>
    <source>
        <strain evidence="1 2">CBS 20057</strain>
    </source>
</reference>
<organism evidence="1 2">
    <name type="scientific">Apiospora marii</name>
    <dbReference type="NCBI Taxonomy" id="335849"/>
    <lineage>
        <taxon>Eukaryota</taxon>
        <taxon>Fungi</taxon>
        <taxon>Dikarya</taxon>
        <taxon>Ascomycota</taxon>
        <taxon>Pezizomycotina</taxon>
        <taxon>Sordariomycetes</taxon>
        <taxon>Xylariomycetidae</taxon>
        <taxon>Amphisphaeriales</taxon>
        <taxon>Apiosporaceae</taxon>
        <taxon>Apiospora</taxon>
    </lineage>
</organism>
<name>A0ABR1RQK9_9PEZI</name>
<dbReference type="EMBL" id="JAQQWI010000011">
    <property type="protein sequence ID" value="KAK8017230.1"/>
    <property type="molecule type" value="Genomic_DNA"/>
</dbReference>
<accession>A0ABR1RQK9</accession>
<comment type="caution">
    <text evidence="1">The sequence shown here is derived from an EMBL/GenBank/DDBJ whole genome shotgun (WGS) entry which is preliminary data.</text>
</comment>
<evidence type="ECO:0000313" key="2">
    <source>
        <dbReference type="Proteomes" id="UP001396898"/>
    </source>
</evidence>
<gene>
    <name evidence="1" type="ORF">PG991_008306</name>
</gene>
<evidence type="ECO:0000313" key="1">
    <source>
        <dbReference type="EMBL" id="KAK8017230.1"/>
    </source>
</evidence>
<keyword evidence="2" id="KW-1185">Reference proteome</keyword>
<dbReference type="Proteomes" id="UP001396898">
    <property type="component" value="Unassembled WGS sequence"/>
</dbReference>